<comment type="caution">
    <text evidence="1">The sequence shown here is derived from an EMBL/GenBank/DDBJ whole genome shotgun (WGS) entry which is preliminary data.</text>
</comment>
<proteinExistence type="predicted"/>
<dbReference type="Proteomes" id="UP001596317">
    <property type="component" value="Unassembled WGS sequence"/>
</dbReference>
<protein>
    <submittedName>
        <fullName evidence="1">Uncharacterized protein</fullName>
    </submittedName>
</protein>
<dbReference type="EMBL" id="JBHSWB010000001">
    <property type="protein sequence ID" value="MFC6660564.1"/>
    <property type="molecule type" value="Genomic_DNA"/>
</dbReference>
<accession>A0ABW1ZI68</accession>
<organism evidence="1 2">
    <name type="scientific">Deinococcus multiflagellatus</name>
    <dbReference type="NCBI Taxonomy" id="1656887"/>
    <lineage>
        <taxon>Bacteria</taxon>
        <taxon>Thermotogati</taxon>
        <taxon>Deinococcota</taxon>
        <taxon>Deinococci</taxon>
        <taxon>Deinococcales</taxon>
        <taxon>Deinococcaceae</taxon>
        <taxon>Deinococcus</taxon>
    </lineage>
</organism>
<sequence length="55" mass="6092">MAGRAVVLLNDLLVNTNAEWQAILPRYVPNSVTKLRAYLDSGVFRHDVPGLLDKA</sequence>
<keyword evidence="2" id="KW-1185">Reference proteome</keyword>
<dbReference type="RefSeq" id="WP_380055652.1">
    <property type="nucleotide sequence ID" value="NZ_JBHSWB010000001.1"/>
</dbReference>
<gene>
    <name evidence="1" type="ORF">ACFP90_09485</name>
</gene>
<evidence type="ECO:0000313" key="1">
    <source>
        <dbReference type="EMBL" id="MFC6660564.1"/>
    </source>
</evidence>
<name>A0ABW1ZI68_9DEIO</name>
<reference evidence="2" key="1">
    <citation type="journal article" date="2019" name="Int. J. Syst. Evol. Microbiol.">
        <title>The Global Catalogue of Microorganisms (GCM) 10K type strain sequencing project: providing services to taxonomists for standard genome sequencing and annotation.</title>
        <authorList>
            <consortium name="The Broad Institute Genomics Platform"/>
            <consortium name="The Broad Institute Genome Sequencing Center for Infectious Disease"/>
            <person name="Wu L."/>
            <person name="Ma J."/>
        </authorList>
    </citation>
    <scope>NUCLEOTIDE SEQUENCE [LARGE SCALE GENOMIC DNA]</scope>
    <source>
        <strain evidence="2">CCUG 63830</strain>
    </source>
</reference>
<evidence type="ECO:0000313" key="2">
    <source>
        <dbReference type="Proteomes" id="UP001596317"/>
    </source>
</evidence>